<proteinExistence type="predicted"/>
<accession>A0ABT0PCX5</accession>
<evidence type="ECO:0000313" key="2">
    <source>
        <dbReference type="EMBL" id="MCL6269229.1"/>
    </source>
</evidence>
<dbReference type="RefSeq" id="WP_249698186.1">
    <property type="nucleotide sequence ID" value="NZ_JAMFLX010000004.1"/>
</dbReference>
<keyword evidence="3" id="KW-1185">Reference proteome</keyword>
<organism evidence="2 3">
    <name type="scientific">Parendozoicomonas callyspongiae</name>
    <dbReference type="NCBI Taxonomy" id="2942213"/>
    <lineage>
        <taxon>Bacteria</taxon>
        <taxon>Pseudomonadati</taxon>
        <taxon>Pseudomonadota</taxon>
        <taxon>Gammaproteobacteria</taxon>
        <taxon>Oceanospirillales</taxon>
        <taxon>Endozoicomonadaceae</taxon>
        <taxon>Parendozoicomonas</taxon>
    </lineage>
</organism>
<reference evidence="2 3" key="1">
    <citation type="submission" date="2022-05" db="EMBL/GenBank/DDBJ databases">
        <authorList>
            <person name="Park J.-S."/>
        </authorList>
    </citation>
    <scope>NUCLEOTIDE SEQUENCE [LARGE SCALE GENOMIC DNA]</scope>
    <source>
        <strain evidence="2 3">2012CJ34-2</strain>
    </source>
</reference>
<protein>
    <submittedName>
        <fullName evidence="2">Uncharacterized protein</fullName>
    </submittedName>
</protein>
<feature type="region of interest" description="Disordered" evidence="1">
    <location>
        <begin position="73"/>
        <end position="92"/>
    </location>
</feature>
<dbReference type="Proteomes" id="UP001203338">
    <property type="component" value="Unassembled WGS sequence"/>
</dbReference>
<dbReference type="EMBL" id="JAMFLX010000004">
    <property type="protein sequence ID" value="MCL6269229.1"/>
    <property type="molecule type" value="Genomic_DNA"/>
</dbReference>
<name>A0ABT0PCX5_9GAMM</name>
<comment type="caution">
    <text evidence="2">The sequence shown here is derived from an EMBL/GenBank/DDBJ whole genome shotgun (WGS) entry which is preliminary data.</text>
</comment>
<sequence length="117" mass="13405">MRPRYPALLSLVFAAVLLPLPGYASVLLEEANFSPSSADTQSDTSTSDSKGVPIFRFNDNSWFELTIPKTKHPETGKEIEAERNRENAIKNSDREPLFDENLDFLNQLQLRYRIKFK</sequence>
<evidence type="ECO:0000256" key="1">
    <source>
        <dbReference type="SAM" id="MobiDB-lite"/>
    </source>
</evidence>
<evidence type="ECO:0000313" key="3">
    <source>
        <dbReference type="Proteomes" id="UP001203338"/>
    </source>
</evidence>
<gene>
    <name evidence="2" type="ORF">M3P05_04625</name>
</gene>